<keyword evidence="7" id="KW-1185">Reference proteome</keyword>
<dbReference type="PANTHER" id="PTHR30146:SF148">
    <property type="entry name" value="HTH-TYPE TRANSCRIPTIONAL REPRESSOR PURR-RELATED"/>
    <property type="match status" value="1"/>
</dbReference>
<organism evidence="6 7">
    <name type="scientific">Paenibacillus nuruki</name>
    <dbReference type="NCBI Taxonomy" id="1886670"/>
    <lineage>
        <taxon>Bacteria</taxon>
        <taxon>Bacillati</taxon>
        <taxon>Bacillota</taxon>
        <taxon>Bacilli</taxon>
        <taxon>Bacillales</taxon>
        <taxon>Paenibacillaceae</taxon>
        <taxon>Paenibacillus</taxon>
    </lineage>
</organism>
<keyword evidence="2" id="KW-0805">Transcription regulation</keyword>
<dbReference type="CDD" id="cd01392">
    <property type="entry name" value="HTH_LacI"/>
    <property type="match status" value="1"/>
</dbReference>
<dbReference type="GO" id="GO:0000976">
    <property type="term" value="F:transcription cis-regulatory region binding"/>
    <property type="evidence" value="ECO:0007669"/>
    <property type="project" value="TreeGrafter"/>
</dbReference>
<dbReference type="EMBL" id="MDER01000044">
    <property type="protein sequence ID" value="ODP27976.1"/>
    <property type="molecule type" value="Genomic_DNA"/>
</dbReference>
<dbReference type="Proteomes" id="UP000094578">
    <property type="component" value="Unassembled WGS sequence"/>
</dbReference>
<evidence type="ECO:0000259" key="5">
    <source>
        <dbReference type="PROSITE" id="PS50932"/>
    </source>
</evidence>
<dbReference type="STRING" id="1886670.PTI45_02614"/>
<dbReference type="CDD" id="cd19974">
    <property type="entry name" value="PBP1_LacI-like"/>
    <property type="match status" value="1"/>
</dbReference>
<evidence type="ECO:0000313" key="6">
    <source>
        <dbReference type="EMBL" id="ODP27976.1"/>
    </source>
</evidence>
<dbReference type="PANTHER" id="PTHR30146">
    <property type="entry name" value="LACI-RELATED TRANSCRIPTIONAL REPRESSOR"/>
    <property type="match status" value="1"/>
</dbReference>
<dbReference type="SUPFAM" id="SSF53822">
    <property type="entry name" value="Periplasmic binding protein-like I"/>
    <property type="match status" value="1"/>
</dbReference>
<evidence type="ECO:0000256" key="3">
    <source>
        <dbReference type="ARBA" id="ARBA00023125"/>
    </source>
</evidence>
<dbReference type="InterPro" id="IPR046335">
    <property type="entry name" value="LacI/GalR-like_sensor"/>
</dbReference>
<evidence type="ECO:0000256" key="2">
    <source>
        <dbReference type="ARBA" id="ARBA00023015"/>
    </source>
</evidence>
<dbReference type="GO" id="GO:0003700">
    <property type="term" value="F:DNA-binding transcription factor activity"/>
    <property type="evidence" value="ECO:0007669"/>
    <property type="project" value="TreeGrafter"/>
</dbReference>
<dbReference type="InterPro" id="IPR000843">
    <property type="entry name" value="HTH_LacI"/>
</dbReference>
<proteinExistence type="predicted"/>
<accession>A0A1E3L2L3</accession>
<dbReference type="InterPro" id="IPR010982">
    <property type="entry name" value="Lambda_DNA-bd_dom_sf"/>
</dbReference>
<evidence type="ECO:0000313" key="7">
    <source>
        <dbReference type="Proteomes" id="UP000094578"/>
    </source>
</evidence>
<evidence type="ECO:0000256" key="4">
    <source>
        <dbReference type="ARBA" id="ARBA00023163"/>
    </source>
</evidence>
<dbReference type="AlphaFoldDB" id="A0A1E3L2L3"/>
<dbReference type="Gene3D" id="1.10.260.40">
    <property type="entry name" value="lambda repressor-like DNA-binding domains"/>
    <property type="match status" value="1"/>
</dbReference>
<reference evidence="6 7" key="1">
    <citation type="submission" date="2016-08" db="EMBL/GenBank/DDBJ databases">
        <title>Genome sequencing of Paenibacillus sp. TI45-13ar, isolated from Korean traditional nuruk.</title>
        <authorList>
            <person name="Kim S.-J."/>
        </authorList>
    </citation>
    <scope>NUCLEOTIDE SEQUENCE [LARGE SCALE GENOMIC DNA]</scope>
    <source>
        <strain evidence="6 7">TI45-13ar</strain>
    </source>
</reference>
<dbReference type="Gene3D" id="3.40.50.2300">
    <property type="match status" value="2"/>
</dbReference>
<gene>
    <name evidence="6" type="ORF">PTI45_02614</name>
</gene>
<keyword evidence="4" id="KW-0804">Transcription</keyword>
<keyword evidence="1" id="KW-0678">Repressor</keyword>
<dbReference type="Pfam" id="PF13377">
    <property type="entry name" value="Peripla_BP_3"/>
    <property type="match status" value="1"/>
</dbReference>
<sequence>MNHKVTMRDIADRLNISSVTVSKALGDKDGVSDSLKEKIKQVAEEMGYRYNTAAKSMKDGLSYNIGVMIPERFTGTNHSFYFRIYKYIAKILEQGGYYGIMTTLGEHEESMLTLPRLYYEQKIDGLIILGQIGKPYIEAMQEMQLPKIFLDFYDEHVEMDAVVTDNFYGAYELTNLLIRGGHRDIAYVGTLHSTSSIQDRFLGYYKSLLEHRIPLQQQWILNDRDEDGVYIDIQLPDPMPSAFVCNCDQVAHNLINKLQDLGYHVPQDYSVTGFDNDIYATLTRPPLTTVEVDIERMAKLAVQSILKKVSNPYYTFGRALVPGRVIERESAIALTNDADHQA</sequence>
<keyword evidence="3" id="KW-0238">DNA-binding</keyword>
<dbReference type="PATRIC" id="fig|1886670.3.peg.2658"/>
<evidence type="ECO:0000256" key="1">
    <source>
        <dbReference type="ARBA" id="ARBA00022491"/>
    </source>
</evidence>
<dbReference type="RefSeq" id="WP_069328021.1">
    <property type="nucleotide sequence ID" value="NZ_MDER01000044.1"/>
</dbReference>
<protein>
    <submittedName>
        <fullName evidence="6">Putative HTH-type transcriptional repressor ExuR</fullName>
    </submittedName>
</protein>
<dbReference type="Pfam" id="PF00356">
    <property type="entry name" value="LacI"/>
    <property type="match status" value="1"/>
</dbReference>
<dbReference type="SMART" id="SM00354">
    <property type="entry name" value="HTH_LACI"/>
    <property type="match status" value="1"/>
</dbReference>
<name>A0A1E3L2L3_9BACL</name>
<dbReference type="InterPro" id="IPR028082">
    <property type="entry name" value="Peripla_BP_I"/>
</dbReference>
<comment type="caution">
    <text evidence="6">The sequence shown here is derived from an EMBL/GenBank/DDBJ whole genome shotgun (WGS) entry which is preliminary data.</text>
</comment>
<dbReference type="PROSITE" id="PS50932">
    <property type="entry name" value="HTH_LACI_2"/>
    <property type="match status" value="1"/>
</dbReference>
<feature type="domain" description="HTH lacI-type" evidence="5">
    <location>
        <begin position="5"/>
        <end position="59"/>
    </location>
</feature>
<dbReference type="SUPFAM" id="SSF47413">
    <property type="entry name" value="lambda repressor-like DNA-binding domains"/>
    <property type="match status" value="1"/>
</dbReference>